<protein>
    <submittedName>
        <fullName evidence="1">DNA pilot protein</fullName>
    </submittedName>
</protein>
<organism evidence="1">
    <name type="scientific">Sigmofec virus UA08Rod_6079</name>
    <dbReference type="NCBI Taxonomy" id="2929450"/>
    <lineage>
        <taxon>Viruses</taxon>
        <taxon>Monodnaviria</taxon>
        <taxon>Sangervirae</taxon>
        <taxon>Phixviricota</taxon>
        <taxon>Malgrandaviricetes</taxon>
        <taxon>Petitvirales</taxon>
        <taxon>Microviridae</taxon>
    </lineage>
</organism>
<proteinExistence type="predicted"/>
<evidence type="ECO:0000313" key="1">
    <source>
        <dbReference type="EMBL" id="UPW40933.1"/>
    </source>
</evidence>
<dbReference type="EMBL" id="OM869521">
    <property type="protein sequence ID" value="UPW40933.1"/>
    <property type="molecule type" value="Genomic_DNA"/>
</dbReference>
<reference evidence="1" key="1">
    <citation type="submission" date="2022-02" db="EMBL/GenBank/DDBJ databases">
        <title>Towards deciphering the DNA virus diversity associated with rodent species in the families Cricetidae and Heteromyidae.</title>
        <authorList>
            <person name="Lund M."/>
            <person name="Larsen B.B."/>
            <person name="Gryseels S."/>
            <person name="Kraberger S."/>
            <person name="Rowsey D.M."/>
            <person name="Steger L."/>
            <person name="Yule K.M."/>
            <person name="Upham N.S."/>
            <person name="Worobey M."/>
            <person name="Van Doorslaer K."/>
            <person name="Varsani A."/>
        </authorList>
    </citation>
    <scope>NUCLEOTIDE SEQUENCE</scope>
    <source>
        <strain evidence="1">UA08Rod_6079</strain>
    </source>
</reference>
<name>A0A976R8H8_9VIRU</name>
<accession>A0A976R8H8</accession>
<sequence length="337" mass="37345">MPGKEEYKDLFAGSLPGVAMQTGLNLGSSLLNFAQGDRAARKAYDRALDFWNKQNEYNSPKNQIKRLKEAGLSTALMYSNGSSSLMAGDLSSVPQNSSAGTMSPARGEGYMAQVLNATKIEAEIDVLRSQAEKNRADAGFTSGARTNLVDSQSYLNRVLSLSEQTKITGQELANIVTQATMPMTIEQAKLNYQQGVVKLQEYMEDLESARLKNRFTLATWDTNIAQVKATLQETLAGVALSGVQAEALKQGMKLTQAQIDKISYEMDLLFEQAENIHVDTQNKEKQGLILDEKEFTERFNNFLREQGINPESGSELNTVARLLNYLSYVPFGGYRYR</sequence>